<dbReference type="PANTHER" id="PTHR30482">
    <property type="entry name" value="HIGH-AFFINITY BRANCHED-CHAIN AMINO ACID TRANSPORT SYSTEM PERMEASE"/>
    <property type="match status" value="1"/>
</dbReference>
<evidence type="ECO:0000256" key="4">
    <source>
        <dbReference type="ARBA" id="ARBA00022989"/>
    </source>
</evidence>
<evidence type="ECO:0000256" key="5">
    <source>
        <dbReference type="ARBA" id="ARBA00023136"/>
    </source>
</evidence>
<dbReference type="Proteomes" id="UP001183388">
    <property type="component" value="Unassembled WGS sequence"/>
</dbReference>
<dbReference type="PANTHER" id="PTHR30482:SF20">
    <property type="entry name" value="HIGH-AFFINITY BRANCHED-CHAIN AMINO ACID TRANSPORT SYSTEM PERMEASE PROTEIN LIVM"/>
    <property type="match status" value="1"/>
</dbReference>
<feature type="transmembrane region" description="Helical" evidence="7">
    <location>
        <begin position="48"/>
        <end position="67"/>
    </location>
</feature>
<accession>A0ABU2L7A3</accession>
<feature type="region of interest" description="Disordered" evidence="6">
    <location>
        <begin position="334"/>
        <end position="369"/>
    </location>
</feature>
<name>A0ABU2L7A3_9ACTN</name>
<feature type="transmembrane region" description="Helical" evidence="7">
    <location>
        <begin position="225"/>
        <end position="247"/>
    </location>
</feature>
<comment type="subcellular location">
    <subcellularLocation>
        <location evidence="1">Cell membrane</location>
        <topology evidence="1">Multi-pass membrane protein</topology>
    </subcellularLocation>
</comment>
<feature type="transmembrane region" description="Helical" evidence="7">
    <location>
        <begin position="100"/>
        <end position="120"/>
    </location>
</feature>
<dbReference type="InterPro" id="IPR043428">
    <property type="entry name" value="LivM-like"/>
</dbReference>
<dbReference type="InterPro" id="IPR001851">
    <property type="entry name" value="ABC_transp_permease"/>
</dbReference>
<feature type="transmembrane region" description="Helical" evidence="7">
    <location>
        <begin position="74"/>
        <end position="94"/>
    </location>
</feature>
<gene>
    <name evidence="8" type="ORF">RM780_10190</name>
</gene>
<keyword evidence="4 7" id="KW-1133">Transmembrane helix</keyword>
<evidence type="ECO:0000256" key="6">
    <source>
        <dbReference type="SAM" id="MobiDB-lite"/>
    </source>
</evidence>
<reference evidence="9" key="1">
    <citation type="submission" date="2023-07" db="EMBL/GenBank/DDBJ databases">
        <title>30 novel species of actinomycetes from the DSMZ collection.</title>
        <authorList>
            <person name="Nouioui I."/>
        </authorList>
    </citation>
    <scope>NUCLEOTIDE SEQUENCE [LARGE SCALE GENOMIC DNA]</scope>
    <source>
        <strain evidence="9">DSM 44917</strain>
    </source>
</reference>
<organism evidence="8 9">
    <name type="scientific">Streptomyces boetiae</name>
    <dbReference type="NCBI Taxonomy" id="3075541"/>
    <lineage>
        <taxon>Bacteria</taxon>
        <taxon>Bacillati</taxon>
        <taxon>Actinomycetota</taxon>
        <taxon>Actinomycetes</taxon>
        <taxon>Kitasatosporales</taxon>
        <taxon>Streptomycetaceae</taxon>
        <taxon>Streptomyces</taxon>
    </lineage>
</organism>
<feature type="transmembrane region" description="Helical" evidence="7">
    <location>
        <begin position="127"/>
        <end position="145"/>
    </location>
</feature>
<evidence type="ECO:0000313" key="9">
    <source>
        <dbReference type="Proteomes" id="UP001183388"/>
    </source>
</evidence>
<protein>
    <submittedName>
        <fullName evidence="8">Branched-chain amino acid ABC transporter permease</fullName>
    </submittedName>
</protein>
<proteinExistence type="predicted"/>
<evidence type="ECO:0000256" key="3">
    <source>
        <dbReference type="ARBA" id="ARBA00022692"/>
    </source>
</evidence>
<evidence type="ECO:0000256" key="2">
    <source>
        <dbReference type="ARBA" id="ARBA00022475"/>
    </source>
</evidence>
<keyword evidence="3 7" id="KW-0812">Transmembrane</keyword>
<dbReference type="EMBL" id="JAVREN010000011">
    <property type="protein sequence ID" value="MDT0307331.1"/>
    <property type="molecule type" value="Genomic_DNA"/>
</dbReference>
<keyword evidence="2" id="KW-1003">Cell membrane</keyword>
<feature type="transmembrane region" description="Helical" evidence="7">
    <location>
        <begin position="301"/>
        <end position="321"/>
    </location>
</feature>
<dbReference type="Pfam" id="PF02653">
    <property type="entry name" value="BPD_transp_2"/>
    <property type="match status" value="1"/>
</dbReference>
<feature type="transmembrane region" description="Helical" evidence="7">
    <location>
        <begin position="165"/>
        <end position="194"/>
    </location>
</feature>
<evidence type="ECO:0000256" key="7">
    <source>
        <dbReference type="SAM" id="Phobius"/>
    </source>
</evidence>
<feature type="compositionally biased region" description="Pro residues" evidence="6">
    <location>
        <begin position="344"/>
        <end position="353"/>
    </location>
</feature>
<keyword evidence="5 7" id="KW-0472">Membrane</keyword>
<feature type="transmembrane region" description="Helical" evidence="7">
    <location>
        <begin position="23"/>
        <end position="42"/>
    </location>
</feature>
<keyword evidence="9" id="KW-1185">Reference proteome</keyword>
<dbReference type="CDD" id="cd06581">
    <property type="entry name" value="TM_PBP1_LivM_like"/>
    <property type="match status" value="1"/>
</dbReference>
<evidence type="ECO:0000313" key="8">
    <source>
        <dbReference type="EMBL" id="MDT0307331.1"/>
    </source>
</evidence>
<evidence type="ECO:0000256" key="1">
    <source>
        <dbReference type="ARBA" id="ARBA00004651"/>
    </source>
</evidence>
<comment type="caution">
    <text evidence="8">The sequence shown here is derived from an EMBL/GenBank/DDBJ whole genome shotgun (WGS) entry which is preliminary data.</text>
</comment>
<dbReference type="RefSeq" id="WP_311630277.1">
    <property type="nucleotide sequence ID" value="NZ_JAVREN010000011.1"/>
</dbReference>
<sequence length="369" mass="36847">MTTLPTATLAGAPARRPALRNALLTRAAPALAVAVLLLAPLAAGDYRLFQFGRVAAVAVVLVGLHLLTGRAGLISVGHGALMGIGAYLTAILVHHQSWSYLAAVPAAALACAVLGALLGVPALRIRGLYLALVTLSLAIALPPVLKRFKDLTGGPLGITPRPPDLLLGGLTAAQSTYLVAALGLTAVMAGAVALGRSAPGRRFAAVKASDAMAAACGIPVAQTKIVAFAISSFLAGAGGALYLTVVGTVTPDTFTVTLSITLLTGAVVGGLHSGAGAVVGALFFVFVPDVTAGLGGQAPQITYALALLAAVYFLPSGLAGLPGRLLSWWTGRSGRGRRTTAPGPVRPPSPSPHASPTSPAEGPNTEEAS</sequence>